<dbReference type="SUPFAM" id="SSF56436">
    <property type="entry name" value="C-type lectin-like"/>
    <property type="match status" value="1"/>
</dbReference>
<dbReference type="PANTHER" id="PTHR23150">
    <property type="entry name" value="SULFATASE MODIFYING FACTOR 1, 2"/>
    <property type="match status" value="1"/>
</dbReference>
<dbReference type="InterPro" id="IPR026444">
    <property type="entry name" value="Secre_tail"/>
</dbReference>
<comment type="caution">
    <text evidence="3">The sequence shown here is derived from an EMBL/GenBank/DDBJ whole genome shotgun (WGS) entry which is preliminary data.</text>
</comment>
<reference evidence="3 4" key="1">
    <citation type="submission" date="2024-09" db="EMBL/GenBank/DDBJ databases">
        <authorList>
            <person name="D'Angelo T."/>
        </authorList>
    </citation>
    <scope>NUCLEOTIDE SEQUENCE [LARGE SCALE GENOMIC DNA]</scope>
    <source>
        <strain evidence="3">SAG AM-320-E07</strain>
    </source>
</reference>
<evidence type="ECO:0000259" key="2">
    <source>
        <dbReference type="Pfam" id="PF13860"/>
    </source>
</evidence>
<dbReference type="Gene3D" id="3.90.1580.10">
    <property type="entry name" value="paralog of FGE (formylglycine-generating enzyme)"/>
    <property type="match status" value="1"/>
</dbReference>
<dbReference type="InterPro" id="IPR042095">
    <property type="entry name" value="SUMF_sf"/>
</dbReference>
<gene>
    <name evidence="3" type="ORF">ACFL6M_06160</name>
</gene>
<dbReference type="Pfam" id="PF03781">
    <property type="entry name" value="FGE-sulfatase"/>
    <property type="match status" value="1"/>
</dbReference>
<evidence type="ECO:0000259" key="1">
    <source>
        <dbReference type="Pfam" id="PF03781"/>
    </source>
</evidence>
<keyword evidence="4" id="KW-1185">Reference proteome</keyword>
<dbReference type="InterPro" id="IPR051043">
    <property type="entry name" value="Sulfatase_Mod_Factor_Kinase"/>
</dbReference>
<proteinExistence type="predicted"/>
<feature type="domain" description="Sulfatase-modifying factor enzyme-like" evidence="1">
    <location>
        <begin position="54"/>
        <end position="246"/>
    </location>
</feature>
<protein>
    <submittedName>
        <fullName evidence="3">SUMF1/EgtB/PvdO family nonheme iron enzyme</fullName>
    </submittedName>
</protein>
<sequence>AYDNGYVNASTISVWDNLDGRTEELLDLDTSGTEIQFDGEGTFSLWEATSDAAQNAYPDGYDPANHPVKEVTWWGAARYCDWLSLQNGVQRAYEHTGDWSCNGGDPYGAEGYRLPTDAEWEYATQCEGERRFPWGDEWPSCAHANCQPYPLQVCIGWTTLVGSYPAAPEALGLSDMAGNTWEWCNDWHECHLGTDPVIDPTGPASGVHRVLRSSEWSHTRSFLRCAYRYNYFPVYSVSKVSFRIARTADPQAVKQSDPNRTRLLLKLNAPNPFTSRTQIRYSLPSSSPAVVNVYDATGRMIRTLRDTSHGAGVHSVTWDGRNVSGEPVPGGVYFYELRWNGHSMTKRMLLMR</sequence>
<dbReference type="NCBIfam" id="TIGR04183">
    <property type="entry name" value="Por_Secre_tail"/>
    <property type="match status" value="1"/>
</dbReference>
<organism evidence="3 4">
    <name type="scientific">Eiseniibacteriota bacterium</name>
    <dbReference type="NCBI Taxonomy" id="2212470"/>
    <lineage>
        <taxon>Bacteria</taxon>
        <taxon>Candidatus Eiseniibacteriota</taxon>
    </lineage>
</organism>
<dbReference type="Pfam" id="PF13860">
    <property type="entry name" value="FlgD_ig"/>
    <property type="match status" value="1"/>
</dbReference>
<dbReference type="InterPro" id="IPR025965">
    <property type="entry name" value="FlgD/Vpr_Ig-like"/>
</dbReference>
<dbReference type="Gene3D" id="2.60.40.4070">
    <property type="match status" value="1"/>
</dbReference>
<dbReference type="EMBL" id="JBHPKH010000088">
    <property type="protein sequence ID" value="MFC1573166.1"/>
    <property type="molecule type" value="Genomic_DNA"/>
</dbReference>
<dbReference type="PANTHER" id="PTHR23150:SF19">
    <property type="entry name" value="FORMYLGLYCINE-GENERATING ENZYME"/>
    <property type="match status" value="1"/>
</dbReference>
<feature type="non-terminal residue" evidence="3">
    <location>
        <position position="1"/>
    </location>
</feature>
<dbReference type="InterPro" id="IPR016187">
    <property type="entry name" value="CTDL_fold"/>
</dbReference>
<dbReference type="Proteomes" id="UP001593833">
    <property type="component" value="Unassembled WGS sequence"/>
</dbReference>
<accession>A0ABV6YLZ3</accession>
<evidence type="ECO:0000313" key="4">
    <source>
        <dbReference type="Proteomes" id="UP001593833"/>
    </source>
</evidence>
<dbReference type="InterPro" id="IPR005532">
    <property type="entry name" value="SUMF_dom"/>
</dbReference>
<name>A0ABV6YLZ3_UNCEI</name>
<feature type="domain" description="FlgD/Vpr Ig-like" evidence="2">
    <location>
        <begin position="275"/>
        <end position="334"/>
    </location>
</feature>
<evidence type="ECO:0000313" key="3">
    <source>
        <dbReference type="EMBL" id="MFC1573166.1"/>
    </source>
</evidence>